<name>A0ABS1KMJ4_9BACT</name>
<protein>
    <recommendedName>
        <fullName evidence="3">Lipoprotein</fullName>
    </recommendedName>
</protein>
<organism evidence="1 2">
    <name type="scientific">Chryseolinea lacunae</name>
    <dbReference type="NCBI Taxonomy" id="2801331"/>
    <lineage>
        <taxon>Bacteria</taxon>
        <taxon>Pseudomonadati</taxon>
        <taxon>Bacteroidota</taxon>
        <taxon>Cytophagia</taxon>
        <taxon>Cytophagales</taxon>
        <taxon>Fulvivirgaceae</taxon>
        <taxon>Chryseolinea</taxon>
    </lineage>
</organism>
<accession>A0ABS1KMJ4</accession>
<dbReference type="Proteomes" id="UP000613030">
    <property type="component" value="Unassembled WGS sequence"/>
</dbReference>
<dbReference type="EMBL" id="JAERRB010000001">
    <property type="protein sequence ID" value="MBL0740656.1"/>
    <property type="molecule type" value="Genomic_DNA"/>
</dbReference>
<comment type="caution">
    <text evidence="1">The sequence shown here is derived from an EMBL/GenBank/DDBJ whole genome shotgun (WGS) entry which is preliminary data.</text>
</comment>
<keyword evidence="2" id="KW-1185">Reference proteome</keyword>
<evidence type="ECO:0000313" key="1">
    <source>
        <dbReference type="EMBL" id="MBL0740656.1"/>
    </source>
</evidence>
<dbReference type="RefSeq" id="WP_202007979.1">
    <property type="nucleotide sequence ID" value="NZ_JAERRB010000001.1"/>
</dbReference>
<evidence type="ECO:0008006" key="3">
    <source>
        <dbReference type="Google" id="ProtNLM"/>
    </source>
</evidence>
<reference evidence="1 2" key="1">
    <citation type="submission" date="2021-01" db="EMBL/GenBank/DDBJ databases">
        <title>Chryseolinea sp. Jin1 Genome sequencing and assembly.</title>
        <authorList>
            <person name="Kim I."/>
        </authorList>
    </citation>
    <scope>NUCLEOTIDE SEQUENCE [LARGE SCALE GENOMIC DNA]</scope>
    <source>
        <strain evidence="1 2">Jin1</strain>
    </source>
</reference>
<evidence type="ECO:0000313" key="2">
    <source>
        <dbReference type="Proteomes" id="UP000613030"/>
    </source>
</evidence>
<proteinExistence type="predicted"/>
<gene>
    <name evidence="1" type="ORF">JI741_05470</name>
</gene>
<sequence>MTDRLAISFIFFILAVSCSSVPKTSYQDNGLNFKITPDFRLGRTDTYKKNQATYIPFYGRDKKVYAKFSVVWIPCRSDLDWEVQNYVDGLNSIYKSDAQNKPEYSEVRSTKFGSHDARQIDYVVANDGPRVGSYTVFYCDNLTVIIGQHSTVEGQAMAQNCRATIESTYSCPHSVQH</sequence>
<dbReference type="PROSITE" id="PS51257">
    <property type="entry name" value="PROKAR_LIPOPROTEIN"/>
    <property type="match status" value="1"/>
</dbReference>